<evidence type="ECO:0000256" key="10">
    <source>
        <dbReference type="ARBA" id="ARBA00022840"/>
    </source>
</evidence>
<keyword evidence="6" id="KW-0808">Transferase</keyword>
<dbReference type="SUPFAM" id="SSF47384">
    <property type="entry name" value="Homodimeric domain of signal transducing histidine kinase"/>
    <property type="match status" value="1"/>
</dbReference>
<sequence>MKLRNWLMSAFLIVMLLPVIAFGLFAYVTYEHDKSEALEEYVQVTEKMQQYEGQIMNPKWYRVQSNERYKPLELLLDDSIELTLYRADGYRLFSTNQDDYQQYFLRVPAEELYSKLYQLEKTPRAFKMKQPVFHGDQLIGFYDLHVEREQYVEQVSNTVWQLIAGIILFFVILYVIVWLLVKRKLIQPMRHLMSQMSALANNEPITEWKQASNDEMGILIKHFGDMREDIEAAREEVAREQQDKQFMVASLSHDLKTPLTSIQAYMEALENGSQLTLEEQEDYRAIVKSKVEQMRGMLDDLTLFAALRSSKYPTNLIEVEGEEIFDMLFSGYDALCSKNGVQLKTSIEVQGTYQMDPKQMMRLTDNLVSNALRHTSAGRCVGMAAVSGIEQVPDWLAPFEQQLNDVRRTDAASLIIFNEGTVIPDKILSGLLEPFVQGEQSRPKSMQGFGLGLSITQEIIRRHYGQLHIWSKAPYGTVVMCQFPIHPSKSAMKEGEDT</sequence>
<evidence type="ECO:0000256" key="12">
    <source>
        <dbReference type="ARBA" id="ARBA00023012"/>
    </source>
</evidence>
<dbReference type="RefSeq" id="WP_144988385.1">
    <property type="nucleotide sequence ID" value="NZ_VNJK01000001.1"/>
</dbReference>
<proteinExistence type="predicted"/>
<dbReference type="OrthoDB" id="335833at2"/>
<dbReference type="InterPro" id="IPR036097">
    <property type="entry name" value="HisK_dim/P_sf"/>
</dbReference>
<protein>
    <recommendedName>
        <fullName evidence="3">histidine kinase</fullName>
        <ecNumber evidence="3">2.7.13.3</ecNumber>
    </recommendedName>
</protein>
<dbReference type="Gene3D" id="1.10.287.130">
    <property type="match status" value="1"/>
</dbReference>
<evidence type="ECO:0000256" key="13">
    <source>
        <dbReference type="ARBA" id="ARBA00023136"/>
    </source>
</evidence>
<dbReference type="PANTHER" id="PTHR45528:SF1">
    <property type="entry name" value="SENSOR HISTIDINE KINASE CPXA"/>
    <property type="match status" value="1"/>
</dbReference>
<dbReference type="PANTHER" id="PTHR45528">
    <property type="entry name" value="SENSOR HISTIDINE KINASE CPXA"/>
    <property type="match status" value="1"/>
</dbReference>
<dbReference type="InterPro" id="IPR036890">
    <property type="entry name" value="HATPase_C_sf"/>
</dbReference>
<dbReference type="EC" id="2.7.13.3" evidence="3"/>
<keyword evidence="9 17" id="KW-0418">Kinase</keyword>
<reference evidence="17 18" key="1">
    <citation type="submission" date="2019-07" db="EMBL/GenBank/DDBJ databases">
        <authorList>
            <person name="Kim J."/>
        </authorList>
    </citation>
    <scope>NUCLEOTIDE SEQUENCE [LARGE SCALE GENOMIC DNA]</scope>
    <source>
        <strain evidence="17 18">N4</strain>
    </source>
</reference>
<evidence type="ECO:0000256" key="5">
    <source>
        <dbReference type="ARBA" id="ARBA00022553"/>
    </source>
</evidence>
<dbReference type="Proteomes" id="UP000318102">
    <property type="component" value="Unassembled WGS sequence"/>
</dbReference>
<dbReference type="SUPFAM" id="SSF158472">
    <property type="entry name" value="HAMP domain-like"/>
    <property type="match status" value="1"/>
</dbReference>
<evidence type="ECO:0000259" key="16">
    <source>
        <dbReference type="PROSITE" id="PS50885"/>
    </source>
</evidence>
<evidence type="ECO:0000313" key="18">
    <source>
        <dbReference type="Proteomes" id="UP000318102"/>
    </source>
</evidence>
<keyword evidence="11 14" id="KW-1133">Transmembrane helix</keyword>
<evidence type="ECO:0000256" key="2">
    <source>
        <dbReference type="ARBA" id="ARBA00004651"/>
    </source>
</evidence>
<dbReference type="InterPro" id="IPR003594">
    <property type="entry name" value="HATPase_dom"/>
</dbReference>
<dbReference type="SUPFAM" id="SSF55874">
    <property type="entry name" value="ATPase domain of HSP90 chaperone/DNA topoisomerase II/histidine kinase"/>
    <property type="match status" value="1"/>
</dbReference>
<dbReference type="PROSITE" id="PS50109">
    <property type="entry name" value="HIS_KIN"/>
    <property type="match status" value="1"/>
</dbReference>
<evidence type="ECO:0000256" key="9">
    <source>
        <dbReference type="ARBA" id="ARBA00022777"/>
    </source>
</evidence>
<evidence type="ECO:0000256" key="4">
    <source>
        <dbReference type="ARBA" id="ARBA00022475"/>
    </source>
</evidence>
<dbReference type="GO" id="GO:0000155">
    <property type="term" value="F:phosphorelay sensor kinase activity"/>
    <property type="evidence" value="ECO:0007669"/>
    <property type="project" value="InterPro"/>
</dbReference>
<keyword evidence="8" id="KW-0547">Nucleotide-binding</keyword>
<dbReference type="GO" id="GO:0005524">
    <property type="term" value="F:ATP binding"/>
    <property type="evidence" value="ECO:0007669"/>
    <property type="project" value="UniProtKB-KW"/>
</dbReference>
<keyword evidence="13 14" id="KW-0472">Membrane</keyword>
<gene>
    <name evidence="17" type="ORF">FPZ44_06270</name>
</gene>
<comment type="catalytic activity">
    <reaction evidence="1">
        <text>ATP + protein L-histidine = ADP + protein N-phospho-L-histidine.</text>
        <dbReference type="EC" id="2.7.13.3"/>
    </reaction>
</comment>
<dbReference type="SMART" id="SM00388">
    <property type="entry name" value="HisKA"/>
    <property type="match status" value="1"/>
</dbReference>
<keyword evidence="5" id="KW-0597">Phosphoprotein</keyword>
<name>A0A559IYH5_9BACL</name>
<dbReference type="InterPro" id="IPR003660">
    <property type="entry name" value="HAMP_dom"/>
</dbReference>
<evidence type="ECO:0000256" key="1">
    <source>
        <dbReference type="ARBA" id="ARBA00000085"/>
    </source>
</evidence>
<dbReference type="Gene3D" id="3.30.565.10">
    <property type="entry name" value="Histidine kinase-like ATPase, C-terminal domain"/>
    <property type="match status" value="1"/>
</dbReference>
<evidence type="ECO:0000256" key="8">
    <source>
        <dbReference type="ARBA" id="ARBA00022741"/>
    </source>
</evidence>
<comment type="subcellular location">
    <subcellularLocation>
        <location evidence="2">Cell membrane</location>
        <topology evidence="2">Multi-pass membrane protein</topology>
    </subcellularLocation>
</comment>
<evidence type="ECO:0000256" key="14">
    <source>
        <dbReference type="SAM" id="Phobius"/>
    </source>
</evidence>
<feature type="transmembrane region" description="Helical" evidence="14">
    <location>
        <begin position="7"/>
        <end position="30"/>
    </location>
</feature>
<evidence type="ECO:0000256" key="3">
    <source>
        <dbReference type="ARBA" id="ARBA00012438"/>
    </source>
</evidence>
<dbReference type="EMBL" id="VNJK01000001">
    <property type="protein sequence ID" value="TVX92685.1"/>
    <property type="molecule type" value="Genomic_DNA"/>
</dbReference>
<evidence type="ECO:0000313" key="17">
    <source>
        <dbReference type="EMBL" id="TVX92685.1"/>
    </source>
</evidence>
<keyword evidence="18" id="KW-1185">Reference proteome</keyword>
<dbReference type="InterPro" id="IPR050398">
    <property type="entry name" value="HssS/ArlS-like"/>
</dbReference>
<dbReference type="SMART" id="SM00304">
    <property type="entry name" value="HAMP"/>
    <property type="match status" value="1"/>
</dbReference>
<comment type="caution">
    <text evidence="17">The sequence shown here is derived from an EMBL/GenBank/DDBJ whole genome shotgun (WGS) entry which is preliminary data.</text>
</comment>
<dbReference type="InterPro" id="IPR003661">
    <property type="entry name" value="HisK_dim/P_dom"/>
</dbReference>
<dbReference type="Pfam" id="PF00512">
    <property type="entry name" value="HisKA"/>
    <property type="match status" value="1"/>
</dbReference>
<accession>A0A559IYH5</accession>
<dbReference type="AlphaFoldDB" id="A0A559IYH5"/>
<organism evidence="17 18">
    <name type="scientific">Paenibacillus agilis</name>
    <dbReference type="NCBI Taxonomy" id="3020863"/>
    <lineage>
        <taxon>Bacteria</taxon>
        <taxon>Bacillati</taxon>
        <taxon>Bacillota</taxon>
        <taxon>Bacilli</taxon>
        <taxon>Bacillales</taxon>
        <taxon>Paenibacillaceae</taxon>
        <taxon>Paenibacillus</taxon>
    </lineage>
</organism>
<feature type="transmembrane region" description="Helical" evidence="14">
    <location>
        <begin position="159"/>
        <end position="181"/>
    </location>
</feature>
<dbReference type="GO" id="GO:0005886">
    <property type="term" value="C:plasma membrane"/>
    <property type="evidence" value="ECO:0007669"/>
    <property type="project" value="UniProtKB-SubCell"/>
</dbReference>
<feature type="domain" description="HAMP" evidence="16">
    <location>
        <begin position="183"/>
        <end position="235"/>
    </location>
</feature>
<feature type="domain" description="Histidine kinase" evidence="15">
    <location>
        <begin position="250"/>
        <end position="487"/>
    </location>
</feature>
<dbReference type="PROSITE" id="PS50885">
    <property type="entry name" value="HAMP"/>
    <property type="match status" value="1"/>
</dbReference>
<keyword evidence="4" id="KW-1003">Cell membrane</keyword>
<dbReference type="Gene3D" id="6.10.340.10">
    <property type="match status" value="1"/>
</dbReference>
<evidence type="ECO:0000259" key="15">
    <source>
        <dbReference type="PROSITE" id="PS50109"/>
    </source>
</evidence>
<evidence type="ECO:0000256" key="7">
    <source>
        <dbReference type="ARBA" id="ARBA00022692"/>
    </source>
</evidence>
<keyword evidence="7 14" id="KW-0812">Transmembrane</keyword>
<dbReference type="Pfam" id="PF02518">
    <property type="entry name" value="HATPase_c"/>
    <property type="match status" value="1"/>
</dbReference>
<evidence type="ECO:0000256" key="6">
    <source>
        <dbReference type="ARBA" id="ARBA00022679"/>
    </source>
</evidence>
<keyword evidence="10" id="KW-0067">ATP-binding</keyword>
<keyword evidence="12" id="KW-0902">Two-component regulatory system</keyword>
<evidence type="ECO:0000256" key="11">
    <source>
        <dbReference type="ARBA" id="ARBA00022989"/>
    </source>
</evidence>
<dbReference type="InterPro" id="IPR005467">
    <property type="entry name" value="His_kinase_dom"/>
</dbReference>
<dbReference type="CDD" id="cd00082">
    <property type="entry name" value="HisKA"/>
    <property type="match status" value="1"/>
</dbReference>
<dbReference type="SMART" id="SM00387">
    <property type="entry name" value="HATPase_c"/>
    <property type="match status" value="1"/>
</dbReference>